<dbReference type="EMBL" id="GGEC01058205">
    <property type="protein sequence ID" value="MBX38689.1"/>
    <property type="molecule type" value="Transcribed_RNA"/>
</dbReference>
<accession>A0A2P2N875</accession>
<sequence>MLPLDMDELPDFCCCNNLLHEQGLLWFSRFISHPVVHIQICWRVKNRSRDLCFILWVLLA</sequence>
<name>A0A2P2N875_RHIMU</name>
<proteinExistence type="predicted"/>
<evidence type="ECO:0000313" key="1">
    <source>
        <dbReference type="EMBL" id="MBX38689.1"/>
    </source>
</evidence>
<organism evidence="1">
    <name type="scientific">Rhizophora mucronata</name>
    <name type="common">Asiatic mangrove</name>
    <dbReference type="NCBI Taxonomy" id="61149"/>
    <lineage>
        <taxon>Eukaryota</taxon>
        <taxon>Viridiplantae</taxon>
        <taxon>Streptophyta</taxon>
        <taxon>Embryophyta</taxon>
        <taxon>Tracheophyta</taxon>
        <taxon>Spermatophyta</taxon>
        <taxon>Magnoliopsida</taxon>
        <taxon>eudicotyledons</taxon>
        <taxon>Gunneridae</taxon>
        <taxon>Pentapetalae</taxon>
        <taxon>rosids</taxon>
        <taxon>fabids</taxon>
        <taxon>Malpighiales</taxon>
        <taxon>Rhizophoraceae</taxon>
        <taxon>Rhizophora</taxon>
    </lineage>
</organism>
<reference evidence="1" key="1">
    <citation type="submission" date="2018-02" db="EMBL/GenBank/DDBJ databases">
        <title>Rhizophora mucronata_Transcriptome.</title>
        <authorList>
            <person name="Meera S.P."/>
            <person name="Sreeshan A."/>
            <person name="Augustine A."/>
        </authorList>
    </citation>
    <scope>NUCLEOTIDE SEQUENCE</scope>
    <source>
        <tissue evidence="1">Leaf</tissue>
    </source>
</reference>
<protein>
    <submittedName>
        <fullName evidence="1">Uncharacterized protein</fullName>
    </submittedName>
</protein>
<dbReference type="AlphaFoldDB" id="A0A2P2N875"/>